<dbReference type="Proteomes" id="UP001431217">
    <property type="component" value="Unassembled WGS sequence"/>
</dbReference>
<dbReference type="InterPro" id="IPR033199">
    <property type="entry name" value="DDAH-like"/>
</dbReference>
<dbReference type="Pfam" id="PF19420">
    <property type="entry name" value="DDAH_eukar"/>
    <property type="match status" value="1"/>
</dbReference>
<proteinExistence type="inferred from homology"/>
<keyword evidence="4" id="KW-1185">Reference proteome</keyword>
<protein>
    <submittedName>
        <fullName evidence="3">Arginine deiminase-related protein</fullName>
    </submittedName>
</protein>
<evidence type="ECO:0000313" key="3">
    <source>
        <dbReference type="EMBL" id="MCL1633429.1"/>
    </source>
</evidence>
<dbReference type="PANTHER" id="PTHR12737">
    <property type="entry name" value="DIMETHYLARGININE DIMETHYLAMINOHYDROLASE"/>
    <property type="match status" value="1"/>
</dbReference>
<comment type="caution">
    <text evidence="3">The sequence shown here is derived from an EMBL/GenBank/DDBJ whole genome shotgun (WGS) entry which is preliminary data.</text>
</comment>
<dbReference type="Gene3D" id="3.75.10.10">
    <property type="entry name" value="L-arginine/glycine Amidinotransferase, Chain A"/>
    <property type="match status" value="1"/>
</dbReference>
<evidence type="ECO:0000256" key="1">
    <source>
        <dbReference type="ARBA" id="ARBA00008532"/>
    </source>
</evidence>
<evidence type="ECO:0000313" key="4">
    <source>
        <dbReference type="Proteomes" id="UP001431217"/>
    </source>
</evidence>
<dbReference type="PANTHER" id="PTHR12737:SF9">
    <property type="entry name" value="DIMETHYLARGININASE"/>
    <property type="match status" value="1"/>
</dbReference>
<dbReference type="SUPFAM" id="SSF55909">
    <property type="entry name" value="Pentein"/>
    <property type="match status" value="1"/>
</dbReference>
<reference evidence="3 4" key="1">
    <citation type="submission" date="2022-05" db="EMBL/GenBank/DDBJ databases">
        <title>Luteimonas sp. SX5, whole genome shotgun sequencing project.</title>
        <authorList>
            <person name="Zhao G."/>
            <person name="Shen L."/>
        </authorList>
    </citation>
    <scope>NUCLEOTIDE SEQUENCE [LARGE SCALE GENOMIC DNA]</scope>
    <source>
        <strain evidence="3 4">SX5</strain>
    </source>
</reference>
<comment type="similarity">
    <text evidence="1">Belongs to the DDAH family.</text>
</comment>
<dbReference type="RefSeq" id="WP_249470544.1">
    <property type="nucleotide sequence ID" value="NZ_JAMBEP010000001.1"/>
</dbReference>
<evidence type="ECO:0000256" key="2">
    <source>
        <dbReference type="ARBA" id="ARBA00022801"/>
    </source>
</evidence>
<sequence>MTPGGTRIAIVREVSASLGDCELSYVPRTRVDVERALAQHRDYAQALESLGCTVVALAAQDALPDAVFVEDMAVVLDEVAIMTRSGAKSRRAESPSVAQALAQYRPVVSMSTPATLDGGDVLRIGRVLYVGQSDRSNADGIAQLGQLVADYGYRVQPVPISGCLHLKSAVTQVAQDRVLLQPEWVDADAFADFQVIEVDPGEAHAANALRIGDQLLYPANFPRTRERLRAAGIAVTAVDVSELQKAEGATTCCSLVFAAWPAPPAGRR</sequence>
<keyword evidence="2" id="KW-0378">Hydrolase</keyword>
<accession>A0ABT0MEY7</accession>
<name>A0ABT0MEY7_9GAMM</name>
<gene>
    <name evidence="3" type="ORF">M2650_02040</name>
</gene>
<organism evidence="3 4">
    <name type="scientific">Luteimonas galliterrae</name>
    <dbReference type="NCBI Taxonomy" id="2940486"/>
    <lineage>
        <taxon>Bacteria</taxon>
        <taxon>Pseudomonadati</taxon>
        <taxon>Pseudomonadota</taxon>
        <taxon>Gammaproteobacteria</taxon>
        <taxon>Lysobacterales</taxon>
        <taxon>Lysobacteraceae</taxon>
        <taxon>Luteimonas</taxon>
    </lineage>
</organism>
<dbReference type="EMBL" id="JAMBEP010000001">
    <property type="protein sequence ID" value="MCL1633429.1"/>
    <property type="molecule type" value="Genomic_DNA"/>
</dbReference>